<gene>
    <name evidence="1" type="ORF">OKIOD_LOCUS13037</name>
</gene>
<proteinExistence type="predicted"/>
<organism evidence="1 2">
    <name type="scientific">Oikopleura dioica</name>
    <name type="common">Tunicate</name>
    <dbReference type="NCBI Taxonomy" id="34765"/>
    <lineage>
        <taxon>Eukaryota</taxon>
        <taxon>Metazoa</taxon>
        <taxon>Chordata</taxon>
        <taxon>Tunicata</taxon>
        <taxon>Appendicularia</taxon>
        <taxon>Copelata</taxon>
        <taxon>Oikopleuridae</taxon>
        <taxon>Oikopleura</taxon>
    </lineage>
</organism>
<reference evidence="1 2" key="1">
    <citation type="submission" date="2021-04" db="EMBL/GenBank/DDBJ databases">
        <authorList>
            <person name="Bliznina A."/>
        </authorList>
    </citation>
    <scope>NUCLEOTIDE SEQUENCE [LARGE SCALE GENOMIC DNA]</scope>
</reference>
<dbReference type="Proteomes" id="UP001158576">
    <property type="component" value="Chromosome 2"/>
</dbReference>
<evidence type="ECO:0000313" key="1">
    <source>
        <dbReference type="EMBL" id="CAG5109783.1"/>
    </source>
</evidence>
<accession>A0ABN7SWT7</accession>
<keyword evidence="2" id="KW-1185">Reference proteome</keyword>
<protein>
    <submittedName>
        <fullName evidence="1">Oidioi.mRNA.OKI2018_I69.chr2.g4272.t1.cds</fullName>
    </submittedName>
</protein>
<dbReference type="SUPFAM" id="SSF117281">
    <property type="entry name" value="Kelch motif"/>
    <property type="match status" value="1"/>
</dbReference>
<evidence type="ECO:0000313" key="2">
    <source>
        <dbReference type="Proteomes" id="UP001158576"/>
    </source>
</evidence>
<sequence length="400" mass="45023">MTCLESCESSSCERTCLHDYTSCYVSCPCFDECPSGCDGCASQYCVCDQAQIDNDGYKQCIDRSSKSFDECIKNCRPDEECFDNCYNDFKETSQSCPCMSGCEWGCPCDNDAFCQENVMVEDRHFVTPRAILDDYYYGYGYFPFLYGSGSALVNGEMFFFGGQYDNRQIAKLQDCEFKQMSMRLAREYTYMGSLVVIPSESGLTRSTSDEIVLYSGNNNYGYCQEIFEHRGTLSISEIDRTQNLHTSGCMGLFDGKPLIVAGGNSYVEILGTNGWAYKESHPLRLQFHACLTIDDGVITTGGYKNYEYIKDVFFLQNGAWSQVGELSNTYKYGSMIIVAGGFLVVDGGESNMVERVEWDGNHVTSTQNLTEHTGDCYRPTLFLSSPDECKRFCSSDYCYV</sequence>
<dbReference type="Gene3D" id="2.120.10.80">
    <property type="entry name" value="Kelch-type beta propeller"/>
    <property type="match status" value="1"/>
</dbReference>
<dbReference type="EMBL" id="OU015567">
    <property type="protein sequence ID" value="CAG5109783.1"/>
    <property type="molecule type" value="Genomic_DNA"/>
</dbReference>
<name>A0ABN7SWT7_OIKDI</name>
<dbReference type="InterPro" id="IPR015915">
    <property type="entry name" value="Kelch-typ_b-propeller"/>
</dbReference>